<dbReference type="Proteomes" id="UP001458415">
    <property type="component" value="Unassembled WGS sequence"/>
</dbReference>
<evidence type="ECO:0000313" key="4">
    <source>
        <dbReference type="Proteomes" id="UP001458415"/>
    </source>
</evidence>
<evidence type="ECO:0000256" key="1">
    <source>
        <dbReference type="SAM" id="MobiDB-lite"/>
    </source>
</evidence>
<feature type="non-terminal residue" evidence="3">
    <location>
        <position position="288"/>
    </location>
</feature>
<keyword evidence="4" id="KW-1185">Reference proteome</keyword>
<dbReference type="SUPFAM" id="SSF55781">
    <property type="entry name" value="GAF domain-like"/>
    <property type="match status" value="1"/>
</dbReference>
<dbReference type="Pfam" id="PF13185">
    <property type="entry name" value="GAF_2"/>
    <property type="match status" value="1"/>
</dbReference>
<dbReference type="InterPro" id="IPR029016">
    <property type="entry name" value="GAF-like_dom_sf"/>
</dbReference>
<evidence type="ECO:0000313" key="3">
    <source>
        <dbReference type="EMBL" id="MER6980615.1"/>
    </source>
</evidence>
<comment type="caution">
    <text evidence="3">The sequence shown here is derived from an EMBL/GenBank/DDBJ whole genome shotgun (WGS) entry which is preliminary data.</text>
</comment>
<protein>
    <submittedName>
        <fullName evidence="3">GAF domain-containing protein</fullName>
    </submittedName>
</protein>
<dbReference type="EMBL" id="JBEPCU010000584">
    <property type="protein sequence ID" value="MER6980615.1"/>
    <property type="molecule type" value="Genomic_DNA"/>
</dbReference>
<sequence>MDDRSAPDAEDTRPDGRGHESAGVPGGELTAVLYRAVHQTAHRLQAAAAAVYLLTPDGGELRAAMIGGSPPSVLTLPGRMPLDSPYASARALASGGPALLADPDPLADPRHGALAYSYTVASVPLEGEGRRFGSLTVLRAENRGGYDEADFRRLTRIGDRLVGLLSGLQDRGVAVVPGTLPVLVPVFGTEPQAEHADPVVRGVPGVPGSTGMTLLYALQRLTDMLNRATTVEHVVGAAELCLTAPLGARALALASAAEGRLWVLGHSGDSSALVGELHGAALHGGTPA</sequence>
<feature type="region of interest" description="Disordered" evidence="1">
    <location>
        <begin position="1"/>
        <end position="25"/>
    </location>
</feature>
<dbReference type="InterPro" id="IPR003018">
    <property type="entry name" value="GAF"/>
</dbReference>
<evidence type="ECO:0000259" key="2">
    <source>
        <dbReference type="Pfam" id="PF13185"/>
    </source>
</evidence>
<feature type="domain" description="GAF" evidence="2">
    <location>
        <begin position="33"/>
        <end position="159"/>
    </location>
</feature>
<feature type="compositionally biased region" description="Basic and acidic residues" evidence="1">
    <location>
        <begin position="1"/>
        <end position="20"/>
    </location>
</feature>
<accession>A0ABV1W8Y7</accession>
<gene>
    <name evidence="3" type="ORF">ABT317_27505</name>
</gene>
<reference evidence="3 4" key="1">
    <citation type="submission" date="2024-06" db="EMBL/GenBank/DDBJ databases">
        <title>The Natural Products Discovery Center: Release of the First 8490 Sequenced Strains for Exploring Actinobacteria Biosynthetic Diversity.</title>
        <authorList>
            <person name="Kalkreuter E."/>
            <person name="Kautsar S.A."/>
            <person name="Yang D."/>
            <person name="Bader C.D."/>
            <person name="Teijaro C.N."/>
            <person name="Fluegel L."/>
            <person name="Davis C.M."/>
            <person name="Simpson J.R."/>
            <person name="Lauterbach L."/>
            <person name="Steele A.D."/>
            <person name="Gui C."/>
            <person name="Meng S."/>
            <person name="Li G."/>
            <person name="Viehrig K."/>
            <person name="Ye F."/>
            <person name="Su P."/>
            <person name="Kiefer A.F."/>
            <person name="Nichols A."/>
            <person name="Cepeda A.J."/>
            <person name="Yan W."/>
            <person name="Fan B."/>
            <person name="Jiang Y."/>
            <person name="Adhikari A."/>
            <person name="Zheng C.-J."/>
            <person name="Schuster L."/>
            <person name="Cowan T.M."/>
            <person name="Smanski M.J."/>
            <person name="Chevrette M.G."/>
            <person name="De Carvalho L.P.S."/>
            <person name="Shen B."/>
        </authorList>
    </citation>
    <scope>NUCLEOTIDE SEQUENCE [LARGE SCALE GENOMIC DNA]</scope>
    <source>
        <strain evidence="3 4">NPDC000634</strain>
    </source>
</reference>
<proteinExistence type="predicted"/>
<name>A0ABV1W8Y7_9ACTN</name>
<dbReference type="Gene3D" id="3.30.450.40">
    <property type="match status" value="1"/>
</dbReference>
<organism evidence="3 4">
    <name type="scientific">Streptomyces carpinensis</name>
    <dbReference type="NCBI Taxonomy" id="66369"/>
    <lineage>
        <taxon>Bacteria</taxon>
        <taxon>Bacillati</taxon>
        <taxon>Actinomycetota</taxon>
        <taxon>Actinomycetes</taxon>
        <taxon>Kitasatosporales</taxon>
        <taxon>Streptomycetaceae</taxon>
        <taxon>Streptomyces</taxon>
    </lineage>
</organism>